<organism evidence="2">
    <name type="scientific">Tetraodon nigroviridis</name>
    <name type="common">Spotted green pufferfish</name>
    <name type="synonym">Chelonodon nigroviridis</name>
    <dbReference type="NCBI Taxonomy" id="99883"/>
    <lineage>
        <taxon>Eukaryota</taxon>
        <taxon>Metazoa</taxon>
        <taxon>Chordata</taxon>
        <taxon>Craniata</taxon>
        <taxon>Vertebrata</taxon>
        <taxon>Euteleostomi</taxon>
        <taxon>Actinopterygii</taxon>
        <taxon>Neopterygii</taxon>
        <taxon>Teleostei</taxon>
        <taxon>Neoteleostei</taxon>
        <taxon>Acanthomorphata</taxon>
        <taxon>Eupercaria</taxon>
        <taxon>Tetraodontiformes</taxon>
        <taxon>Tetradontoidea</taxon>
        <taxon>Tetraodontidae</taxon>
        <taxon>Tetraodon</taxon>
    </lineage>
</organism>
<evidence type="ECO:0000313" key="4">
    <source>
        <dbReference type="Proteomes" id="UP000007303"/>
    </source>
</evidence>
<dbReference type="EMBL" id="CAAE01013751">
    <property type="protein sequence ID" value="CAF95309.1"/>
    <property type="molecule type" value="Genomic_DNA"/>
</dbReference>
<dbReference type="Ensembl" id="ENSTNIT00000009205.1">
    <property type="protein sequence ID" value="ENSTNIP00000009034.1"/>
    <property type="gene ID" value="ENSTNIG00000006275.1"/>
</dbReference>
<keyword evidence="4" id="KW-1185">Reference proteome</keyword>
<sequence length="100" mass="11427">MIFQKEHSKKRKTKRGKQNQEERNETQMSQDNVAVITSPSTSFYASLAPRPKSIYDVLEHSATNKGPEQSQAKPRDKGPQNKVGQTVQTKQEDESVYENF</sequence>
<evidence type="ECO:0000313" key="2">
    <source>
        <dbReference type="EMBL" id="CAF95309.1"/>
    </source>
</evidence>
<reference evidence="3" key="3">
    <citation type="submission" date="2025-05" db="UniProtKB">
        <authorList>
            <consortium name="Ensembl"/>
        </authorList>
    </citation>
    <scope>IDENTIFICATION</scope>
</reference>
<dbReference type="AlphaFoldDB" id="Q4SVM3"/>
<reference evidence="2 4" key="1">
    <citation type="journal article" date="2004" name="Nature">
        <title>Genome duplication in the teleost fish Tetraodon nigroviridis reveals the early vertebrate proto-karyotype.</title>
        <authorList>
            <person name="Jaillon O."/>
            <person name="Aury J.-M."/>
            <person name="Brunet F."/>
            <person name="Petit J.-L."/>
            <person name="Stange-Thomann N."/>
            <person name="Mauceli E."/>
            <person name="Bouneau L."/>
            <person name="Fischer C."/>
            <person name="Ozouf-Costaz C."/>
            <person name="Bernot A."/>
            <person name="Nicaud S."/>
            <person name="Jaffe D."/>
            <person name="Fisher S."/>
            <person name="Lutfalla G."/>
            <person name="Dossat C."/>
            <person name="Segurens B."/>
            <person name="Dasilva C."/>
            <person name="Salanoubat M."/>
            <person name="Levy M."/>
            <person name="Boudet N."/>
            <person name="Castellano S."/>
            <person name="Anthouard V."/>
            <person name="Jubin C."/>
            <person name="Castelli V."/>
            <person name="Katinka M."/>
            <person name="Vacherie B."/>
            <person name="Biemont C."/>
            <person name="Skalli Z."/>
            <person name="Cattolico L."/>
            <person name="Poulain J."/>
            <person name="De Berardinis V."/>
            <person name="Cruaud C."/>
            <person name="Duprat S."/>
            <person name="Brottier P."/>
            <person name="Coutanceau J.-P."/>
            <person name="Gouzy J."/>
            <person name="Parra G."/>
            <person name="Lardier G."/>
            <person name="Chapple C."/>
            <person name="McKernan K.J."/>
            <person name="McEwan P."/>
            <person name="Bosak S."/>
            <person name="Kellis M."/>
            <person name="Volff J.-N."/>
            <person name="Guigo R."/>
            <person name="Zody M.C."/>
            <person name="Mesirov J."/>
            <person name="Lindblad-Toh K."/>
            <person name="Birren B."/>
            <person name="Nusbaum C."/>
            <person name="Kahn D."/>
            <person name="Robinson-Rechavi M."/>
            <person name="Laudet V."/>
            <person name="Schachter V."/>
            <person name="Quetier F."/>
            <person name="Saurin W."/>
            <person name="Scarpelli C."/>
            <person name="Wincker P."/>
            <person name="Lander E.S."/>
            <person name="Weissenbach J."/>
            <person name="Roest Crollius H."/>
        </authorList>
    </citation>
    <scope>NUCLEOTIDE SEQUENCE [LARGE SCALE GENOMIC DNA]</scope>
</reference>
<evidence type="ECO:0000313" key="3">
    <source>
        <dbReference type="Ensembl" id="ENSTNIP00000009034.1"/>
    </source>
</evidence>
<reference evidence="2" key="2">
    <citation type="submission" date="2004-02" db="EMBL/GenBank/DDBJ databases">
        <authorList>
            <consortium name="Genoscope"/>
            <consortium name="Whitehead Institute Centre for Genome Research"/>
        </authorList>
    </citation>
    <scope>NUCLEOTIDE SEQUENCE</scope>
</reference>
<proteinExistence type="predicted"/>
<protein>
    <submittedName>
        <fullName evidence="2">(spotted green pufferfish) hypothetical protein</fullName>
    </submittedName>
</protein>
<evidence type="ECO:0000256" key="1">
    <source>
        <dbReference type="SAM" id="MobiDB-lite"/>
    </source>
</evidence>
<gene>
    <name evidence="2" type="ORF">GSTENG00011911001</name>
</gene>
<feature type="compositionally biased region" description="Polar residues" evidence="1">
    <location>
        <begin position="61"/>
        <end position="72"/>
    </location>
</feature>
<name>Q4SVM3_TETNG</name>
<dbReference type="KEGG" id="tng:GSTEN00011911G001"/>
<feature type="compositionally biased region" description="Basic residues" evidence="1">
    <location>
        <begin position="7"/>
        <end position="17"/>
    </location>
</feature>
<feature type="region of interest" description="Disordered" evidence="1">
    <location>
        <begin position="1"/>
        <end position="34"/>
    </location>
</feature>
<accession>Q4SVM3</accession>
<dbReference type="Proteomes" id="UP000007303">
    <property type="component" value="Unassembled WGS sequence"/>
</dbReference>
<feature type="region of interest" description="Disordered" evidence="1">
    <location>
        <begin position="59"/>
        <end position="100"/>
    </location>
</feature>
<dbReference type="OrthoDB" id="8830760at2759"/>
<dbReference type="HOGENOM" id="CLU_2305175_0_0_1"/>